<dbReference type="CDD" id="cd02440">
    <property type="entry name" value="AdoMet_MTases"/>
    <property type="match status" value="1"/>
</dbReference>
<dbReference type="Gene3D" id="3.40.50.150">
    <property type="entry name" value="Vaccinia Virus protein VP39"/>
    <property type="match status" value="1"/>
</dbReference>
<dbReference type="OrthoDB" id="506498at2759"/>
<gene>
    <name evidence="4" type="ORF">TCAP_06929</name>
</gene>
<dbReference type="SUPFAM" id="SSF53335">
    <property type="entry name" value="S-adenosyl-L-methionine-dependent methyltransferases"/>
    <property type="match status" value="1"/>
</dbReference>
<evidence type="ECO:0000259" key="3">
    <source>
        <dbReference type="Pfam" id="PF08241"/>
    </source>
</evidence>
<protein>
    <recommendedName>
        <fullName evidence="3">Methyltransferase type 11 domain-containing protein</fullName>
    </recommendedName>
</protein>
<comment type="similarity">
    <text evidence="1">Belongs to the methyltransferase superfamily. LaeA methyltransferase family.</text>
</comment>
<evidence type="ECO:0000313" key="5">
    <source>
        <dbReference type="Proteomes" id="UP000236621"/>
    </source>
</evidence>
<dbReference type="InterPro" id="IPR013216">
    <property type="entry name" value="Methyltransf_11"/>
</dbReference>
<organism evidence="4 5">
    <name type="scientific">Tolypocladium capitatum</name>
    <dbReference type="NCBI Taxonomy" id="45235"/>
    <lineage>
        <taxon>Eukaryota</taxon>
        <taxon>Fungi</taxon>
        <taxon>Dikarya</taxon>
        <taxon>Ascomycota</taxon>
        <taxon>Pezizomycotina</taxon>
        <taxon>Sordariomycetes</taxon>
        <taxon>Hypocreomycetidae</taxon>
        <taxon>Hypocreales</taxon>
        <taxon>Ophiocordycipitaceae</taxon>
        <taxon>Tolypocladium</taxon>
    </lineage>
</organism>
<accession>A0A2K3Q6I3</accession>
<evidence type="ECO:0000256" key="1">
    <source>
        <dbReference type="ARBA" id="ARBA00038158"/>
    </source>
</evidence>
<evidence type="ECO:0000313" key="4">
    <source>
        <dbReference type="EMBL" id="PNY23119.1"/>
    </source>
</evidence>
<comment type="caution">
    <text evidence="4">The sequence shown here is derived from an EMBL/GenBank/DDBJ whole genome shotgun (WGS) entry which is preliminary data.</text>
</comment>
<dbReference type="STRING" id="45235.A0A2K3Q6I3"/>
<name>A0A2K3Q6I3_9HYPO</name>
<dbReference type="Pfam" id="PF08241">
    <property type="entry name" value="Methyltransf_11"/>
    <property type="match status" value="1"/>
</dbReference>
<sequence length="402" mass="44573">MPLPCPADINAQVLGIDASPHMVPEDPPSNLEIQIDDLNGRFTFPSDHFDVVHSQMMAGGIHANRWGSYVRDIFRVLRPGGWCQMVEIYFNAQWSSQYLDAMQPYKNPRAALQLPNWMRSAGFTEVESRLLTLPMCAWSNEPRDHSIGLANSENVAQLLQSLALYPFTQLKGSDTFLDRQLSGGTSMSMEDFERLVEQARSEANNPSFKLRLYWPQAPPLIPSGRLNGGEVPLPRPKVGGRWRRTALLSLADGGRIGCWSWQETDAVGRGKGRMLLKEGLRWSAATTCRTCLVPGSPRVNKGRCVEFTPRRGKEPASTSLGRQLAGQGEMGATSTAPGRPRPAKRTVNARRENRLYGVVGRRSKGGDFYHLTRTGGQLGTDRLEPGGSNMEARGSSHHQHIR</sequence>
<dbReference type="EMBL" id="NRSZ01001141">
    <property type="protein sequence ID" value="PNY23119.1"/>
    <property type="molecule type" value="Genomic_DNA"/>
</dbReference>
<dbReference type="GO" id="GO:0008757">
    <property type="term" value="F:S-adenosylmethionine-dependent methyltransferase activity"/>
    <property type="evidence" value="ECO:0007669"/>
    <property type="project" value="InterPro"/>
</dbReference>
<feature type="region of interest" description="Disordered" evidence="2">
    <location>
        <begin position="307"/>
        <end position="402"/>
    </location>
</feature>
<dbReference type="PANTHER" id="PTHR43591">
    <property type="entry name" value="METHYLTRANSFERASE"/>
    <property type="match status" value="1"/>
</dbReference>
<evidence type="ECO:0000256" key="2">
    <source>
        <dbReference type="SAM" id="MobiDB-lite"/>
    </source>
</evidence>
<proteinExistence type="inferred from homology"/>
<dbReference type="AlphaFoldDB" id="A0A2K3Q6I3"/>
<dbReference type="Proteomes" id="UP000236621">
    <property type="component" value="Unassembled WGS sequence"/>
</dbReference>
<reference evidence="4 5" key="1">
    <citation type="submission" date="2017-08" db="EMBL/GenBank/DDBJ databases">
        <title>Harnessing the power of phylogenomics to disentangle the directionality and signatures of interkingdom host jumping in the parasitic fungal genus Tolypocladium.</title>
        <authorList>
            <person name="Quandt C.A."/>
            <person name="Patterson W."/>
            <person name="Spatafora J.W."/>
        </authorList>
    </citation>
    <scope>NUCLEOTIDE SEQUENCE [LARGE SCALE GENOMIC DNA]</scope>
    <source>
        <strain evidence="4 5">CBS 113982</strain>
    </source>
</reference>
<keyword evidence="5" id="KW-1185">Reference proteome</keyword>
<feature type="domain" description="Methyltransferase type 11" evidence="3">
    <location>
        <begin position="9"/>
        <end position="83"/>
    </location>
</feature>
<dbReference type="PANTHER" id="PTHR43591:SF24">
    <property type="entry name" value="2-METHOXY-6-POLYPRENYL-1,4-BENZOQUINOL METHYLASE, MITOCHONDRIAL"/>
    <property type="match status" value="1"/>
</dbReference>
<dbReference type="InterPro" id="IPR029063">
    <property type="entry name" value="SAM-dependent_MTases_sf"/>
</dbReference>